<feature type="non-terminal residue" evidence="1">
    <location>
        <position position="78"/>
    </location>
</feature>
<dbReference type="EMBL" id="JBFBVU010000149">
    <property type="protein sequence ID" value="MEV8469098.1"/>
    <property type="molecule type" value="Genomic_DNA"/>
</dbReference>
<gene>
    <name evidence="1" type="ORF">AB0T83_20475</name>
</gene>
<reference evidence="1 2" key="1">
    <citation type="submission" date="2024-07" db="EMBL/GenBank/DDBJ databases">
        <authorList>
            <person name="Kang M."/>
        </authorList>
    </citation>
    <scope>NUCLEOTIDE SEQUENCE [LARGE SCALE GENOMIC DNA]</scope>
    <source>
        <strain evidence="1 2">DFM31</strain>
    </source>
</reference>
<dbReference type="Gene3D" id="3.30.1540.10">
    <property type="entry name" value="formyl-coa transferase, domain 3"/>
    <property type="match status" value="1"/>
</dbReference>
<comment type="caution">
    <text evidence="1">The sequence shown here is derived from an EMBL/GenBank/DDBJ whole genome shotgun (WGS) entry which is preliminary data.</text>
</comment>
<dbReference type="InterPro" id="IPR003673">
    <property type="entry name" value="CoA-Trfase_fam_III"/>
</dbReference>
<sequence length="78" mass="8548">AIVDGVTSLMSFFYGQPHSALRTVERGAGLLGGAAHFYRCYTCKDGKEVSVGAIEPQFYAELLQRADAPEHLREAQMN</sequence>
<dbReference type="InterPro" id="IPR044855">
    <property type="entry name" value="CoA-Trfase_III_dom3_sf"/>
</dbReference>
<dbReference type="Pfam" id="PF02515">
    <property type="entry name" value="CoA_transf_3"/>
    <property type="match status" value="1"/>
</dbReference>
<evidence type="ECO:0000313" key="1">
    <source>
        <dbReference type="EMBL" id="MEV8469098.1"/>
    </source>
</evidence>
<proteinExistence type="predicted"/>
<accession>A0ABV3LC04</accession>
<dbReference type="SUPFAM" id="SSF89796">
    <property type="entry name" value="CoA-transferase family III (CaiB/BaiF)"/>
    <property type="match status" value="1"/>
</dbReference>
<dbReference type="Proteomes" id="UP001553161">
    <property type="component" value="Unassembled WGS sequence"/>
</dbReference>
<organism evidence="1 2">
    <name type="scientific">Meridianimarinicoccus marinus</name>
    <dbReference type="NCBI Taxonomy" id="3231483"/>
    <lineage>
        <taxon>Bacteria</taxon>
        <taxon>Pseudomonadati</taxon>
        <taxon>Pseudomonadota</taxon>
        <taxon>Alphaproteobacteria</taxon>
        <taxon>Rhodobacterales</taxon>
        <taxon>Paracoccaceae</taxon>
        <taxon>Meridianimarinicoccus</taxon>
    </lineage>
</organism>
<protein>
    <submittedName>
        <fullName evidence="1">CoA transferase</fullName>
    </submittedName>
</protein>
<dbReference type="GO" id="GO:0016740">
    <property type="term" value="F:transferase activity"/>
    <property type="evidence" value="ECO:0007669"/>
    <property type="project" value="UniProtKB-KW"/>
</dbReference>
<feature type="non-terminal residue" evidence="1">
    <location>
        <position position="1"/>
    </location>
</feature>
<evidence type="ECO:0000313" key="2">
    <source>
        <dbReference type="Proteomes" id="UP001553161"/>
    </source>
</evidence>
<keyword evidence="2" id="KW-1185">Reference proteome</keyword>
<dbReference type="InterPro" id="IPR023606">
    <property type="entry name" value="CoA-Trfase_III_dom_1_sf"/>
</dbReference>
<keyword evidence="1" id="KW-0808">Transferase</keyword>
<name>A0ABV3LC04_9RHOB</name>